<proteinExistence type="predicted"/>
<name>A0A6S6TSG0_9BACT</name>
<sequence>MAEKKSFLGSGWSFPPRFLDSTEGLELSHDDQDIAESIYILLSTTPGERVMNPEYGCNLHSMVFSSINASMKARMEDLISTAILYYEPRINLVSITIDDTNQMEGKVEIGLVYEIKGTNSRKNMVYPFYLTEGTDI</sequence>
<dbReference type="EMBL" id="CACVAQ010000366">
    <property type="protein sequence ID" value="CAA6825671.1"/>
    <property type="molecule type" value="Genomic_DNA"/>
</dbReference>
<evidence type="ECO:0000259" key="1">
    <source>
        <dbReference type="Pfam" id="PF04965"/>
    </source>
</evidence>
<reference evidence="2" key="1">
    <citation type="submission" date="2020-01" db="EMBL/GenBank/DDBJ databases">
        <authorList>
            <person name="Meier V. D."/>
            <person name="Meier V D."/>
        </authorList>
    </citation>
    <scope>NUCLEOTIDE SEQUENCE</scope>
    <source>
        <strain evidence="2">HLG_WM_MAG_10</strain>
    </source>
</reference>
<evidence type="ECO:0000313" key="2">
    <source>
        <dbReference type="EMBL" id="CAA6825671.1"/>
    </source>
</evidence>
<dbReference type="Gene3D" id="3.10.450.40">
    <property type="match status" value="1"/>
</dbReference>
<feature type="domain" description="IraD/Gp25-like" evidence="1">
    <location>
        <begin position="30"/>
        <end position="119"/>
    </location>
</feature>
<dbReference type="SUPFAM" id="SSF160719">
    <property type="entry name" value="gpW/gp25-like"/>
    <property type="match status" value="1"/>
</dbReference>
<protein>
    <submittedName>
        <fullName evidence="2">GPW/gp25 family protein</fullName>
    </submittedName>
</protein>
<accession>A0A6S6TSG0</accession>
<dbReference type="InterPro" id="IPR007048">
    <property type="entry name" value="IraD/Gp25-like"/>
</dbReference>
<organism evidence="2">
    <name type="scientific">uncultured Aureispira sp</name>
    <dbReference type="NCBI Taxonomy" id="1331704"/>
    <lineage>
        <taxon>Bacteria</taxon>
        <taxon>Pseudomonadati</taxon>
        <taxon>Bacteroidota</taxon>
        <taxon>Saprospiria</taxon>
        <taxon>Saprospirales</taxon>
        <taxon>Saprospiraceae</taxon>
        <taxon>Aureispira</taxon>
        <taxon>environmental samples</taxon>
    </lineage>
</organism>
<dbReference type="Pfam" id="PF04965">
    <property type="entry name" value="GPW_gp25"/>
    <property type="match status" value="1"/>
</dbReference>
<gene>
    <name evidence="2" type="ORF">HELGO_WM20369</name>
</gene>
<dbReference type="AlphaFoldDB" id="A0A6S6TSG0"/>